<keyword evidence="4 7" id="KW-0560">Oxidoreductase</keyword>
<dbReference type="Gene3D" id="1.10.630.10">
    <property type="entry name" value="Cytochrome P450"/>
    <property type="match status" value="1"/>
</dbReference>
<dbReference type="PANTHER" id="PTHR46696:SF1">
    <property type="entry name" value="CYTOCHROME P450 YJIB-RELATED"/>
    <property type="match status" value="1"/>
</dbReference>
<dbReference type="PANTHER" id="PTHR46696">
    <property type="entry name" value="P450, PUTATIVE (EUROFUNG)-RELATED"/>
    <property type="match status" value="1"/>
</dbReference>
<sequence length="409" mass="44985">MMRQLPPDFFRTPYAFYERLRAEGPVHQIELRTGVRAWLIVDYGAAREALRNPTIRKDPHTATGAEARREGAADSGVGAVNERLSHHLLNMDPPQHARLRKLVTPAFAPARIEALTPRITAITDELLDGLARAEGPVDLMAEFAFPLPITVICEMLGVPTADRAQFKEWSAVVSDITLADPERMRSATAAVVTYFEDLLARRRAEGPGGDLFSDLVTAGQAGDRLTDDEIISMAFLILVAGHETTVNLIGNTVLTLLSDPPRYAALREDLDRVPALVEEMLRFEGPVNMATLRYTTVPTVIGETEIPAGEFVLVALGSANHDERHFAAPEIFDVERNTNGHLAFGHGIHFCLGAGLARLEARVAISRLLDRYPDLRLAVDADEIAWRESVLFRGVQDLPVEVTKAPALR</sequence>
<feature type="region of interest" description="Disordered" evidence="8">
    <location>
        <begin position="54"/>
        <end position="74"/>
    </location>
</feature>
<keyword evidence="2 7" id="KW-0349">Heme</keyword>
<evidence type="ECO:0000256" key="3">
    <source>
        <dbReference type="ARBA" id="ARBA00022723"/>
    </source>
</evidence>
<organism evidence="9 10">
    <name type="scientific">Nocardia xishanensis</name>
    <dbReference type="NCBI Taxonomy" id="238964"/>
    <lineage>
        <taxon>Bacteria</taxon>
        <taxon>Bacillati</taxon>
        <taxon>Actinomycetota</taxon>
        <taxon>Actinomycetes</taxon>
        <taxon>Mycobacteriales</taxon>
        <taxon>Nocardiaceae</taxon>
        <taxon>Nocardia</taxon>
    </lineage>
</organism>
<dbReference type="RefSeq" id="WP_357400629.1">
    <property type="nucleotide sequence ID" value="NZ_JBEYCD010000001.1"/>
</dbReference>
<evidence type="ECO:0000256" key="6">
    <source>
        <dbReference type="ARBA" id="ARBA00023033"/>
    </source>
</evidence>
<dbReference type="PRINTS" id="PR00359">
    <property type="entry name" value="BP450"/>
</dbReference>
<dbReference type="Pfam" id="PF00067">
    <property type="entry name" value="p450"/>
    <property type="match status" value="1"/>
</dbReference>
<evidence type="ECO:0000256" key="2">
    <source>
        <dbReference type="ARBA" id="ARBA00022617"/>
    </source>
</evidence>
<dbReference type="InterPro" id="IPR017972">
    <property type="entry name" value="Cyt_P450_CS"/>
</dbReference>
<comment type="caution">
    <text evidence="9">The sequence shown here is derived from an EMBL/GenBank/DDBJ whole genome shotgun (WGS) entry which is preliminary data.</text>
</comment>
<dbReference type="InterPro" id="IPR001128">
    <property type="entry name" value="Cyt_P450"/>
</dbReference>
<protein>
    <submittedName>
        <fullName evidence="9">Cytochrome P450</fullName>
    </submittedName>
</protein>
<proteinExistence type="inferred from homology"/>
<evidence type="ECO:0000313" key="10">
    <source>
        <dbReference type="Proteomes" id="UP001611415"/>
    </source>
</evidence>
<keyword evidence="3 7" id="KW-0479">Metal-binding</keyword>
<reference evidence="9 10" key="1">
    <citation type="submission" date="2024-10" db="EMBL/GenBank/DDBJ databases">
        <title>The Natural Products Discovery Center: Release of the First 8490 Sequenced Strains for Exploring Actinobacteria Biosynthetic Diversity.</title>
        <authorList>
            <person name="Kalkreuter E."/>
            <person name="Kautsar S.A."/>
            <person name="Yang D."/>
            <person name="Bader C.D."/>
            <person name="Teijaro C.N."/>
            <person name="Fluegel L."/>
            <person name="Davis C.M."/>
            <person name="Simpson J.R."/>
            <person name="Lauterbach L."/>
            <person name="Steele A.D."/>
            <person name="Gui C."/>
            <person name="Meng S."/>
            <person name="Li G."/>
            <person name="Viehrig K."/>
            <person name="Ye F."/>
            <person name="Su P."/>
            <person name="Kiefer A.F."/>
            <person name="Nichols A."/>
            <person name="Cepeda A.J."/>
            <person name="Yan W."/>
            <person name="Fan B."/>
            <person name="Jiang Y."/>
            <person name="Adhikari A."/>
            <person name="Zheng C.-J."/>
            <person name="Schuster L."/>
            <person name="Cowan T.M."/>
            <person name="Smanski M.J."/>
            <person name="Chevrette M.G."/>
            <person name="De Carvalho L.P.S."/>
            <person name="Shen B."/>
        </authorList>
    </citation>
    <scope>NUCLEOTIDE SEQUENCE [LARGE SCALE GENOMIC DNA]</scope>
    <source>
        <strain evidence="9 10">NPDC019275</strain>
    </source>
</reference>
<dbReference type="PROSITE" id="PS00086">
    <property type="entry name" value="CYTOCHROME_P450"/>
    <property type="match status" value="1"/>
</dbReference>
<dbReference type="InterPro" id="IPR036396">
    <property type="entry name" value="Cyt_P450_sf"/>
</dbReference>
<dbReference type="EMBL" id="JBIRYO010000001">
    <property type="protein sequence ID" value="MFI2472083.1"/>
    <property type="molecule type" value="Genomic_DNA"/>
</dbReference>
<evidence type="ECO:0000313" key="9">
    <source>
        <dbReference type="EMBL" id="MFI2472083.1"/>
    </source>
</evidence>
<dbReference type="SUPFAM" id="SSF48264">
    <property type="entry name" value="Cytochrome P450"/>
    <property type="match status" value="1"/>
</dbReference>
<evidence type="ECO:0000256" key="1">
    <source>
        <dbReference type="ARBA" id="ARBA00010617"/>
    </source>
</evidence>
<evidence type="ECO:0000256" key="8">
    <source>
        <dbReference type="SAM" id="MobiDB-lite"/>
    </source>
</evidence>
<evidence type="ECO:0000256" key="7">
    <source>
        <dbReference type="RuleBase" id="RU000461"/>
    </source>
</evidence>
<keyword evidence="10" id="KW-1185">Reference proteome</keyword>
<name>A0ABW7WST5_9NOCA</name>
<gene>
    <name evidence="9" type="ORF">ACH49W_01785</name>
</gene>
<evidence type="ECO:0000256" key="5">
    <source>
        <dbReference type="ARBA" id="ARBA00023004"/>
    </source>
</evidence>
<dbReference type="Proteomes" id="UP001611415">
    <property type="component" value="Unassembled WGS sequence"/>
</dbReference>
<keyword evidence="6 7" id="KW-0503">Monooxygenase</keyword>
<keyword evidence="5 7" id="KW-0408">Iron</keyword>
<dbReference type="CDD" id="cd11029">
    <property type="entry name" value="CYP107-like"/>
    <property type="match status" value="1"/>
</dbReference>
<feature type="compositionally biased region" description="Basic and acidic residues" evidence="8">
    <location>
        <begin position="55"/>
        <end position="72"/>
    </location>
</feature>
<accession>A0ABW7WST5</accession>
<comment type="similarity">
    <text evidence="1 7">Belongs to the cytochrome P450 family.</text>
</comment>
<dbReference type="InterPro" id="IPR002397">
    <property type="entry name" value="Cyt_P450_B"/>
</dbReference>
<dbReference type="PRINTS" id="PR00385">
    <property type="entry name" value="P450"/>
</dbReference>
<evidence type="ECO:0000256" key="4">
    <source>
        <dbReference type="ARBA" id="ARBA00023002"/>
    </source>
</evidence>